<evidence type="ECO:0000259" key="8">
    <source>
        <dbReference type="PROSITE" id="PS50157"/>
    </source>
</evidence>
<dbReference type="InterPro" id="IPR036236">
    <property type="entry name" value="Znf_C2H2_sf"/>
</dbReference>
<dbReference type="EMBL" id="CADEBC010000489">
    <property type="protein sequence ID" value="CAB3237361.1"/>
    <property type="molecule type" value="Genomic_DNA"/>
</dbReference>
<feature type="coiled-coil region" evidence="6">
    <location>
        <begin position="414"/>
        <end position="451"/>
    </location>
</feature>
<gene>
    <name evidence="9" type="ORF">APLA_LOCUS6870</name>
</gene>
<comment type="subcellular location">
    <subcellularLocation>
        <location evidence="1">Nucleus</location>
    </subcellularLocation>
</comment>
<keyword evidence="5" id="KW-0863">Zinc-finger</keyword>
<evidence type="ECO:0000256" key="5">
    <source>
        <dbReference type="PROSITE-ProRule" id="PRU00042"/>
    </source>
</evidence>
<protein>
    <recommendedName>
        <fullName evidence="8">C2H2-type domain-containing protein</fullName>
    </recommendedName>
</protein>
<dbReference type="PANTHER" id="PTHR19304">
    <property type="entry name" value="CYCLIC-AMP RESPONSE ELEMENT BINDING PROTEIN"/>
    <property type="match status" value="1"/>
</dbReference>
<feature type="region of interest" description="Disordered" evidence="7">
    <location>
        <begin position="370"/>
        <end position="405"/>
    </location>
</feature>
<keyword evidence="10" id="KW-1185">Reference proteome</keyword>
<feature type="domain" description="C2H2-type" evidence="8">
    <location>
        <begin position="8"/>
        <end position="32"/>
    </location>
</feature>
<organism evidence="9 10">
    <name type="scientific">Arctia plantaginis</name>
    <name type="common">Wood tiger moth</name>
    <name type="synonym">Phalaena plantaginis</name>
    <dbReference type="NCBI Taxonomy" id="874455"/>
    <lineage>
        <taxon>Eukaryota</taxon>
        <taxon>Metazoa</taxon>
        <taxon>Ecdysozoa</taxon>
        <taxon>Arthropoda</taxon>
        <taxon>Hexapoda</taxon>
        <taxon>Insecta</taxon>
        <taxon>Pterygota</taxon>
        <taxon>Neoptera</taxon>
        <taxon>Endopterygota</taxon>
        <taxon>Lepidoptera</taxon>
        <taxon>Glossata</taxon>
        <taxon>Ditrysia</taxon>
        <taxon>Noctuoidea</taxon>
        <taxon>Erebidae</taxon>
        <taxon>Arctiinae</taxon>
        <taxon>Arctia</taxon>
    </lineage>
</organism>
<evidence type="ECO:0000313" key="9">
    <source>
        <dbReference type="EMBL" id="CAB3237361.1"/>
    </source>
</evidence>
<dbReference type="SUPFAM" id="SSF57667">
    <property type="entry name" value="beta-beta-alpha zinc fingers"/>
    <property type="match status" value="1"/>
</dbReference>
<keyword evidence="3" id="KW-0804">Transcription</keyword>
<evidence type="ECO:0000256" key="7">
    <source>
        <dbReference type="SAM" id="MobiDB-lite"/>
    </source>
</evidence>
<dbReference type="PROSITE" id="PS00028">
    <property type="entry name" value="ZINC_FINGER_C2H2_1"/>
    <property type="match status" value="1"/>
</dbReference>
<dbReference type="InterPro" id="IPR051027">
    <property type="entry name" value="bZIP_transcription_factors"/>
</dbReference>
<dbReference type="InterPro" id="IPR013087">
    <property type="entry name" value="Znf_C2H2_type"/>
</dbReference>
<name>A0A8S0ZXB5_ARCPL</name>
<keyword evidence="6" id="KW-0175">Coiled coil</keyword>
<dbReference type="PROSITE" id="PS50157">
    <property type="entry name" value="ZINC_FINGER_C2H2_2"/>
    <property type="match status" value="1"/>
</dbReference>
<reference evidence="9 10" key="1">
    <citation type="submission" date="2020-04" db="EMBL/GenBank/DDBJ databases">
        <authorList>
            <person name="Wallbank WR R."/>
            <person name="Pardo Diaz C."/>
            <person name="Kozak K."/>
            <person name="Martin S."/>
            <person name="Jiggins C."/>
            <person name="Moest M."/>
            <person name="Warren A I."/>
            <person name="Byers J.R.P. K."/>
            <person name="Montejo-Kovacevich G."/>
            <person name="Yen C E."/>
        </authorList>
    </citation>
    <scope>NUCLEOTIDE SEQUENCE [LARGE SCALE GENOMIC DNA]</scope>
</reference>
<dbReference type="GO" id="GO:0008270">
    <property type="term" value="F:zinc ion binding"/>
    <property type="evidence" value="ECO:0007669"/>
    <property type="project" value="UniProtKB-KW"/>
</dbReference>
<proteinExistence type="predicted"/>
<dbReference type="Gene3D" id="3.30.160.60">
    <property type="entry name" value="Classic Zinc Finger"/>
    <property type="match status" value="1"/>
</dbReference>
<dbReference type="AlphaFoldDB" id="A0A8S0ZXB5"/>
<dbReference type="GO" id="GO:0005634">
    <property type="term" value="C:nucleus"/>
    <property type="evidence" value="ECO:0007669"/>
    <property type="project" value="UniProtKB-SubCell"/>
</dbReference>
<feature type="compositionally biased region" description="Basic and acidic residues" evidence="7">
    <location>
        <begin position="392"/>
        <end position="405"/>
    </location>
</feature>
<evidence type="ECO:0000313" key="10">
    <source>
        <dbReference type="Proteomes" id="UP000494106"/>
    </source>
</evidence>
<comment type="caution">
    <text evidence="9">The sequence shown here is derived from an EMBL/GenBank/DDBJ whole genome shotgun (WGS) entry which is preliminary data.</text>
</comment>
<evidence type="ECO:0000256" key="1">
    <source>
        <dbReference type="ARBA" id="ARBA00004123"/>
    </source>
</evidence>
<dbReference type="SMART" id="SM00355">
    <property type="entry name" value="ZnF_C2H2"/>
    <property type="match status" value="1"/>
</dbReference>
<evidence type="ECO:0000256" key="6">
    <source>
        <dbReference type="SAM" id="Coils"/>
    </source>
</evidence>
<evidence type="ECO:0000256" key="3">
    <source>
        <dbReference type="ARBA" id="ARBA00023163"/>
    </source>
</evidence>
<keyword evidence="5" id="KW-0479">Metal-binding</keyword>
<keyword evidence="4" id="KW-0539">Nucleus</keyword>
<sequence length="476" mass="53296">MVEPEKPFACTIPDCGMTFTNEDHLHVHTKKHDMVLQLGLEQKAAFVADQTPTPTRFIRNCEEVGLFQDLQNVNPFDEGFKRAMETKAGVLCIDSMGTSSDELHTPQMVFPLIDGDSTLHSTTNNKNITISRSSSDESGAIKEFETTTISKLTNEVTTISRIVGKTEEKSDNSKNDVRKDSVSYTNNVIKISNMVRKDSVEKNPIQTLIYEDTVIRDSNMISKDSVDKVQNSYVEIPPIMSQKSLDFIVDSLNTDFDEAKKKSKTTDEDYEVIIKLPNGKQVRMRAVDEVVEKPNAKEALRKVISEKVEAKNSIKRLNSIVVPNISSVVVPSVNSLVTGTLIPVTLVNSGVPKVPIIPLKVPEKFDKRPVKRKMSRTVDGMKNGDANASCSKNDRKSLAAEDLDSRSAASRRYRARLKETYDRQAQENKQLKELNESLLAEKAVLRNLIMEHLRSCPNAVEMRSIMEKVKFSGTEL</sequence>
<keyword evidence="5" id="KW-0862">Zinc</keyword>
<dbReference type="OrthoDB" id="295274at2759"/>
<dbReference type="Proteomes" id="UP000494106">
    <property type="component" value="Unassembled WGS sequence"/>
</dbReference>
<keyword evidence="2" id="KW-0805">Transcription regulation</keyword>
<dbReference type="CDD" id="cd14686">
    <property type="entry name" value="bZIP"/>
    <property type="match status" value="1"/>
</dbReference>
<accession>A0A8S0ZXB5</accession>
<evidence type="ECO:0000256" key="4">
    <source>
        <dbReference type="ARBA" id="ARBA00023242"/>
    </source>
</evidence>
<evidence type="ECO:0000256" key="2">
    <source>
        <dbReference type="ARBA" id="ARBA00023015"/>
    </source>
</evidence>